<proteinExistence type="inferred from homology"/>
<evidence type="ECO:0000313" key="6">
    <source>
        <dbReference type="EMBL" id="KKQ47612.1"/>
    </source>
</evidence>
<gene>
    <name evidence="6" type="ORF">US67_C0049G0006</name>
</gene>
<dbReference type="GO" id="GO:0000271">
    <property type="term" value="P:polysaccharide biosynthetic process"/>
    <property type="evidence" value="ECO:0007669"/>
    <property type="project" value="TreeGrafter"/>
</dbReference>
<feature type="active site" description="Proton acceptor" evidence="3">
    <location>
        <position position="181"/>
    </location>
</feature>
<comment type="similarity">
    <text evidence="2 5">Belongs to the DegT/DnrJ/EryC1 family.</text>
</comment>
<evidence type="ECO:0000256" key="1">
    <source>
        <dbReference type="ARBA" id="ARBA00022898"/>
    </source>
</evidence>
<feature type="modified residue" description="N6-(pyridoxal phosphate)lysine" evidence="4">
    <location>
        <position position="181"/>
    </location>
</feature>
<evidence type="ECO:0000256" key="3">
    <source>
        <dbReference type="PIRSR" id="PIRSR000390-1"/>
    </source>
</evidence>
<evidence type="ECO:0000256" key="2">
    <source>
        <dbReference type="ARBA" id="ARBA00037999"/>
    </source>
</evidence>
<keyword evidence="6" id="KW-0808">Transferase</keyword>
<sequence>MINVTKTYLPSLKEYNKYLKRIWKTSYVTNDGPLVQELEKKLKKYLGVKHLYLTANGTIGLQMAIKVLKLEGEIITTPFSYVATTSSMVWEQCKPVFVDIDPRTLCIDANKIEAVITEKTSAILAVHVYGNICDLERIDKIAKKHNLKVIYDAAHAFGVSYRGRSVLSYGDISVLSFHATKLFHTVEGGALITKNIHIAKKIRYVRNFGHESSVHPENIIDIGINAKNSELHAAMGLCMLPKFRKIIRKRKILCEKYKMLLSNSHLTMPGTIAGATSNYGYFPVIFNSEKQLLSVLTFLNKRDIYPRRYFYPSLNTLKYVKYYPCPISEDISTRILCLPLYYDLNIQDVKIISNLIQEKL</sequence>
<evidence type="ECO:0000313" key="7">
    <source>
        <dbReference type="Proteomes" id="UP000034366"/>
    </source>
</evidence>
<dbReference type="PANTHER" id="PTHR30244">
    <property type="entry name" value="TRANSAMINASE"/>
    <property type="match status" value="1"/>
</dbReference>
<dbReference type="AlphaFoldDB" id="A0A0G0HZ96"/>
<dbReference type="InterPro" id="IPR015421">
    <property type="entry name" value="PyrdxlP-dep_Trfase_major"/>
</dbReference>
<dbReference type="Proteomes" id="UP000034366">
    <property type="component" value="Unassembled WGS sequence"/>
</dbReference>
<dbReference type="GO" id="GO:0008483">
    <property type="term" value="F:transaminase activity"/>
    <property type="evidence" value="ECO:0007669"/>
    <property type="project" value="UniProtKB-KW"/>
</dbReference>
<keyword evidence="6" id="KW-0032">Aminotransferase</keyword>
<reference evidence="6 7" key="1">
    <citation type="journal article" date="2015" name="Nature">
        <title>rRNA introns, odd ribosomes, and small enigmatic genomes across a large radiation of phyla.</title>
        <authorList>
            <person name="Brown C.T."/>
            <person name="Hug L.A."/>
            <person name="Thomas B.C."/>
            <person name="Sharon I."/>
            <person name="Castelle C.J."/>
            <person name="Singh A."/>
            <person name="Wilkins M.J."/>
            <person name="Williams K.H."/>
            <person name="Banfield J.F."/>
        </authorList>
    </citation>
    <scope>NUCLEOTIDE SEQUENCE [LARGE SCALE GENOMIC DNA]</scope>
</reference>
<protein>
    <submittedName>
        <fullName evidence="6">DegT/DnrJ/EryC1/StrS aminotransferase</fullName>
    </submittedName>
</protein>
<dbReference type="GO" id="GO:0030170">
    <property type="term" value="F:pyridoxal phosphate binding"/>
    <property type="evidence" value="ECO:0007669"/>
    <property type="project" value="TreeGrafter"/>
</dbReference>
<name>A0A0G0HZ96_9BACT</name>
<dbReference type="CDD" id="cd00616">
    <property type="entry name" value="AHBA_syn"/>
    <property type="match status" value="1"/>
</dbReference>
<dbReference type="PANTHER" id="PTHR30244:SF9">
    <property type="entry name" value="PROTEIN RV3402C"/>
    <property type="match status" value="1"/>
</dbReference>
<dbReference type="InterPro" id="IPR000653">
    <property type="entry name" value="DegT/StrS_aminotransferase"/>
</dbReference>
<dbReference type="Gene3D" id="3.40.640.10">
    <property type="entry name" value="Type I PLP-dependent aspartate aminotransferase-like (Major domain)"/>
    <property type="match status" value="1"/>
</dbReference>
<evidence type="ECO:0000256" key="5">
    <source>
        <dbReference type="RuleBase" id="RU004508"/>
    </source>
</evidence>
<dbReference type="SUPFAM" id="SSF53383">
    <property type="entry name" value="PLP-dependent transferases"/>
    <property type="match status" value="1"/>
</dbReference>
<dbReference type="Pfam" id="PF01041">
    <property type="entry name" value="DegT_DnrJ_EryC1"/>
    <property type="match status" value="1"/>
</dbReference>
<organism evidence="6 7">
    <name type="scientific">Candidatus Woesebacteria bacterium GW2011_GWD1_38_10</name>
    <dbReference type="NCBI Taxonomy" id="1618592"/>
    <lineage>
        <taxon>Bacteria</taxon>
        <taxon>Candidatus Woeseibacteriota</taxon>
    </lineage>
</organism>
<accession>A0A0G0HZ96</accession>
<dbReference type="EMBL" id="LBTW01000049">
    <property type="protein sequence ID" value="KKQ47612.1"/>
    <property type="molecule type" value="Genomic_DNA"/>
</dbReference>
<keyword evidence="1 4" id="KW-0663">Pyridoxal phosphate</keyword>
<evidence type="ECO:0000256" key="4">
    <source>
        <dbReference type="PIRSR" id="PIRSR000390-2"/>
    </source>
</evidence>
<dbReference type="PIRSF" id="PIRSF000390">
    <property type="entry name" value="PLP_StrS"/>
    <property type="match status" value="1"/>
</dbReference>
<dbReference type="PATRIC" id="fig|1618592.3.peg.734"/>
<dbReference type="InterPro" id="IPR015424">
    <property type="entry name" value="PyrdxlP-dep_Trfase"/>
</dbReference>
<comment type="caution">
    <text evidence="6">The sequence shown here is derived from an EMBL/GenBank/DDBJ whole genome shotgun (WGS) entry which is preliminary data.</text>
</comment>